<protein>
    <submittedName>
        <fullName evidence="1">Uncharacterized protein</fullName>
    </submittedName>
</protein>
<dbReference type="GeneID" id="19686252"/>
<gene>
    <name evidence="1" type="ORF">DFL12P1_0048</name>
</gene>
<keyword evidence="2" id="KW-1185">Reference proteome</keyword>
<evidence type="ECO:0000313" key="1">
    <source>
        <dbReference type="EMBL" id="AHX01009.1"/>
    </source>
</evidence>
<evidence type="ECO:0000313" key="2">
    <source>
        <dbReference type="Proteomes" id="UP000024335"/>
    </source>
</evidence>
<sequence>MMNSLLASVSYAAMTAAAPSLGWGTVVTFERVNINTIQASSTSHNISFDQTGPYLVILGGQVGGSAANDSYWNTPTSFGGGTAVLTYTQLFGIAPSDTVENAEYESITAFAVEVTTAGTATLDIANYATHYRSFCAVYRLSANANLNSISVSPVAYGLAKLSSQTYTAAEGSGVVSVAMWQNNTQIASEMEATYIDGTQDVAPNEDLDPSFWYALSSRSNIDPLTNPQTVTFDQGANSSNQRDFHVFIEIPVKFEFTFVDLATTFVVTGESYTGVSLKHMTTYVVLDNP</sequence>
<reference evidence="1" key="1">
    <citation type="submission" date="2014-05" db="EMBL/GenBank/DDBJ databases">
        <title>Complete genome sequence of bacteriophage DFL12phi1, which infects Dinoroseobacter shibae.</title>
        <authorList>
            <person name="Ji J."/>
            <person name="Zhang R."/>
            <person name="Jiao N."/>
        </authorList>
    </citation>
    <scope>NUCLEOTIDE SEQUENCE [LARGE SCALE GENOMIC DNA]</scope>
</reference>
<organism evidence="1 2">
    <name type="scientific">Dinoroseobacter phage DFL12phi1</name>
    <dbReference type="NCBI Taxonomy" id="1477404"/>
    <lineage>
        <taxon>Viruses</taxon>
        <taxon>Duplodnaviria</taxon>
        <taxon>Heunggongvirae</taxon>
        <taxon>Uroviricota</taxon>
        <taxon>Caudoviricetes</taxon>
        <taxon>Schitoviridae</taxon>
        <taxon>Rhodovirinae</taxon>
        <taxon>Baltimorevirus</taxon>
        <taxon>Baltimorevirus DFL12</taxon>
    </lineage>
</organism>
<dbReference type="RefSeq" id="YP_009043728.1">
    <property type="nucleotide sequence ID" value="NC_024367.1"/>
</dbReference>
<name>A0A023NHT7_9CAUD</name>
<dbReference type="KEGG" id="vg:19686252"/>
<dbReference type="EMBL" id="KJ621082">
    <property type="protein sequence ID" value="AHX01009.1"/>
    <property type="molecule type" value="Genomic_DNA"/>
</dbReference>
<proteinExistence type="predicted"/>
<accession>A0A023NHT7</accession>
<dbReference type="Proteomes" id="UP000024335">
    <property type="component" value="Segment"/>
</dbReference>